<keyword evidence="2" id="KW-0964">Secreted</keyword>
<dbReference type="InterPro" id="IPR010909">
    <property type="entry name" value="PLAC"/>
</dbReference>
<dbReference type="Gene3D" id="2.20.100.10">
    <property type="entry name" value="Thrombospondin type-1 (TSP1) repeat"/>
    <property type="match status" value="7"/>
</dbReference>
<dbReference type="GO" id="GO:0006508">
    <property type="term" value="P:proteolysis"/>
    <property type="evidence" value="ECO:0007669"/>
    <property type="project" value="TreeGrafter"/>
</dbReference>
<proteinExistence type="predicted"/>
<dbReference type="GO" id="GO:0030198">
    <property type="term" value="P:extracellular matrix organization"/>
    <property type="evidence" value="ECO:0007669"/>
    <property type="project" value="InterPro"/>
</dbReference>
<accession>A0A7E6F8U4</accession>
<dbReference type="Pfam" id="PF00090">
    <property type="entry name" value="TSP_1"/>
    <property type="match status" value="1"/>
</dbReference>
<evidence type="ECO:0000313" key="9">
    <source>
        <dbReference type="Proteomes" id="UP000515154"/>
    </source>
</evidence>
<evidence type="ECO:0000256" key="1">
    <source>
        <dbReference type="ARBA" id="ARBA00004613"/>
    </source>
</evidence>
<feature type="disulfide bond" evidence="6">
    <location>
        <begin position="52"/>
        <end position="94"/>
    </location>
</feature>
<keyword evidence="3" id="KW-0732">Signal</keyword>
<feature type="disulfide bond" evidence="6">
    <location>
        <begin position="63"/>
        <end position="79"/>
    </location>
</feature>
<dbReference type="Pfam" id="PF19236">
    <property type="entry name" value="ADAMTS_CR_3"/>
    <property type="match status" value="1"/>
</dbReference>
<protein>
    <submittedName>
        <fullName evidence="10">ADAMTS-like protein 4 isoform X1</fullName>
    </submittedName>
</protein>
<evidence type="ECO:0000256" key="3">
    <source>
        <dbReference type="ARBA" id="ARBA00022729"/>
    </source>
</evidence>
<dbReference type="PROSITE" id="PS50900">
    <property type="entry name" value="PLAC"/>
    <property type="match status" value="1"/>
</dbReference>
<evidence type="ECO:0000256" key="5">
    <source>
        <dbReference type="ARBA" id="ARBA00023157"/>
    </source>
</evidence>
<dbReference type="SMART" id="SM00209">
    <property type="entry name" value="TSP1"/>
    <property type="match status" value="7"/>
</dbReference>
<dbReference type="RefSeq" id="XP_036363953.1">
    <property type="nucleotide sequence ID" value="XM_036508060.1"/>
</dbReference>
<dbReference type="AlphaFoldDB" id="A0A7E6F8U4"/>
<dbReference type="Pfam" id="PF08686">
    <property type="entry name" value="PLAC"/>
    <property type="match status" value="1"/>
</dbReference>
<dbReference type="Gene3D" id="2.60.120.830">
    <property type="match status" value="1"/>
</dbReference>
<dbReference type="Pfam" id="PF19030">
    <property type="entry name" value="TSP1_ADAMTS"/>
    <property type="match status" value="6"/>
</dbReference>
<dbReference type="PRINTS" id="PR01857">
    <property type="entry name" value="ADAMTSFAMILY"/>
</dbReference>
<gene>
    <name evidence="10" type="primary">LOC115217863</name>
</gene>
<reference evidence="10" key="1">
    <citation type="submission" date="2025-08" db="UniProtKB">
        <authorList>
            <consortium name="RefSeq"/>
        </authorList>
    </citation>
    <scope>IDENTIFICATION</scope>
</reference>
<feature type="disulfide bond" evidence="6">
    <location>
        <begin position="48"/>
        <end position="89"/>
    </location>
</feature>
<dbReference type="SUPFAM" id="SSF82895">
    <property type="entry name" value="TSP-1 type 1 repeat"/>
    <property type="match status" value="7"/>
</dbReference>
<dbReference type="FunFam" id="2.20.100.10:FF:000005">
    <property type="entry name" value="ADAM metallopeptidase with thrombospondin type 1 motif 9"/>
    <property type="match status" value="3"/>
</dbReference>
<feature type="region of interest" description="Disordered" evidence="7">
    <location>
        <begin position="438"/>
        <end position="457"/>
    </location>
</feature>
<dbReference type="Proteomes" id="UP000515154">
    <property type="component" value="Linkage group LG12"/>
</dbReference>
<dbReference type="InterPro" id="IPR000884">
    <property type="entry name" value="TSP1_rpt"/>
</dbReference>
<sequence length="931" mass="105685">MTSRFHILVTSISRTHTMLYITCMWLISLSVQSDGLMEWSKWSQWSDCTKTCNRGVSQRRRQCNENPNAVRSTSHLERCPGHYRQYIVCNTEKCPTPEPDYRKEQCEKFNTRRFAGKSYIWKSFIDPRDRCTISCRPVGFSFYARIVSGVPDGSICFPTSDHICVNGLCKKIGCDNIVGSGKEFDRCGVCGGRNETCNIMKGFYTPPNLPSGYNTILNLPKGACNINITETTASRNLLALKTSDGTYILNGHWRRSSPGLYKTSGTEIHYKEYAGKKCVGECIYTKGPTKHTLMLELLVYDRNPGIFYEYSIPTGMVPKILDKMKSDVSERVNPSESQHHGQRSHRNHHYSHHRQHHRQDSEHQNFLGTKLLSNSRNINRRPGPYYIPSFDSNQALGSSSGSANSGYKWNSNLRASRRRPYPHHQNQYSRIISSKINNSTTGREKHHKPYLNNQGNRISGSRYAAYRTSNRQYFSASKFYSNHTRYRNNLHKPEQRQHHSKLQLTKVHNNVPVVPNSNTGTSDQLEVIYTWNIVGFTKCSEPCGGGTQETKIVCVKTNSKTIVTDANCNPFTKLPTQTTVCNTAPCPARWTPGEWSKCSLTCGEGQMTRQVECKQKYSKTFFKRVSASACLNQTRLITVKKCQNKPCSQWEIKEWSKCSVECGLGQRSRKVTCMSADGRVIPDYECRKTKPSTSEVCNMGSCAKTWFFTEWSKECSSSCGHGVLRRKVHCSADDGSSLEDIKCKLNEKPKSEKSCKNDQPCGGLWFTGPWSECSATCGQAFKIRSAACVKKLHSTSFVVVSPKNCVKKDKPATKEPCLTMPACPAQWHMTEWTQCSASCGTGSKTREVKCMDSHLRHSTLCNPDRRPITRQSCNSHSCNQKPLNTDPSCQDQIKLCHLVVQARLCSYKYYQRKCCETCYKHRVHHKHHHSS</sequence>
<dbReference type="InterPro" id="IPR010294">
    <property type="entry name" value="ADAMTS_spacer1"/>
</dbReference>
<comment type="subcellular location">
    <subcellularLocation>
        <location evidence="1">Secreted</location>
    </subcellularLocation>
</comment>
<keyword evidence="5 6" id="KW-1015">Disulfide bond</keyword>
<organism evidence="9 10">
    <name type="scientific">Octopus sinensis</name>
    <name type="common">East Asian common octopus</name>
    <dbReference type="NCBI Taxonomy" id="2607531"/>
    <lineage>
        <taxon>Eukaryota</taxon>
        <taxon>Metazoa</taxon>
        <taxon>Spiralia</taxon>
        <taxon>Lophotrochozoa</taxon>
        <taxon>Mollusca</taxon>
        <taxon>Cephalopoda</taxon>
        <taxon>Coleoidea</taxon>
        <taxon>Octopodiformes</taxon>
        <taxon>Octopoda</taxon>
        <taxon>Incirrata</taxon>
        <taxon>Octopodidae</taxon>
        <taxon>Octopus</taxon>
    </lineage>
</organism>
<evidence type="ECO:0000256" key="7">
    <source>
        <dbReference type="SAM" id="MobiDB-lite"/>
    </source>
</evidence>
<evidence type="ECO:0000256" key="2">
    <source>
        <dbReference type="ARBA" id="ARBA00022525"/>
    </source>
</evidence>
<dbReference type="GO" id="GO:0005576">
    <property type="term" value="C:extracellular region"/>
    <property type="evidence" value="ECO:0007669"/>
    <property type="project" value="UniProtKB-SubCell"/>
</dbReference>
<dbReference type="PANTHER" id="PTHR13723:SF316">
    <property type="entry name" value="LONELY HEART, ISOFORM A"/>
    <property type="match status" value="1"/>
</dbReference>
<dbReference type="FunFam" id="2.60.120.830:FF:000001">
    <property type="entry name" value="A disintegrin and metalloproteinase with thrombospondin motifs 1"/>
    <property type="match status" value="1"/>
</dbReference>
<dbReference type="InterPro" id="IPR045371">
    <property type="entry name" value="ADAMTS_CR_3"/>
</dbReference>
<evidence type="ECO:0000259" key="8">
    <source>
        <dbReference type="PROSITE" id="PS50900"/>
    </source>
</evidence>
<keyword evidence="4" id="KW-0677">Repeat</keyword>
<feature type="domain" description="PLAC" evidence="8">
    <location>
        <begin position="885"/>
        <end position="922"/>
    </location>
</feature>
<dbReference type="PANTHER" id="PTHR13723">
    <property type="entry name" value="ADAMTS A DISINTEGRIN AND METALLOPROTEASE WITH THROMBOSPONDIN MOTIFS PROTEASE"/>
    <property type="match status" value="1"/>
</dbReference>
<dbReference type="PROSITE" id="PS50092">
    <property type="entry name" value="TSP1"/>
    <property type="match status" value="6"/>
</dbReference>
<evidence type="ECO:0000256" key="4">
    <source>
        <dbReference type="ARBA" id="ARBA00022737"/>
    </source>
</evidence>
<evidence type="ECO:0000256" key="6">
    <source>
        <dbReference type="PIRSR" id="PIRSR613273-3"/>
    </source>
</evidence>
<dbReference type="InterPro" id="IPR050439">
    <property type="entry name" value="ADAMTS_ADAMTS-like"/>
</dbReference>
<dbReference type="InterPro" id="IPR036383">
    <property type="entry name" value="TSP1_rpt_sf"/>
</dbReference>
<keyword evidence="9" id="KW-1185">Reference proteome</keyword>
<feature type="compositionally biased region" description="Basic residues" evidence="7">
    <location>
        <begin position="340"/>
        <end position="357"/>
    </location>
</feature>
<dbReference type="InterPro" id="IPR013273">
    <property type="entry name" value="ADAMTS/ADAMTS-like"/>
</dbReference>
<dbReference type="GO" id="GO:0004222">
    <property type="term" value="F:metalloendopeptidase activity"/>
    <property type="evidence" value="ECO:0007669"/>
    <property type="project" value="TreeGrafter"/>
</dbReference>
<evidence type="ECO:0000313" key="10">
    <source>
        <dbReference type="RefSeq" id="XP_036363953.1"/>
    </source>
</evidence>
<name>A0A7E6F8U4_9MOLL</name>
<dbReference type="Pfam" id="PF05986">
    <property type="entry name" value="ADAMTS_spacer1"/>
    <property type="match status" value="1"/>
</dbReference>
<feature type="region of interest" description="Disordered" evidence="7">
    <location>
        <begin position="327"/>
        <end position="364"/>
    </location>
</feature>
<dbReference type="GO" id="GO:0031012">
    <property type="term" value="C:extracellular matrix"/>
    <property type="evidence" value="ECO:0007669"/>
    <property type="project" value="TreeGrafter"/>
</dbReference>